<dbReference type="RefSeq" id="WP_194114911.1">
    <property type="nucleotide sequence ID" value="NZ_JADFUA010000001.1"/>
</dbReference>
<evidence type="ECO:0000313" key="4">
    <source>
        <dbReference type="EMBL" id="MBE9608424.1"/>
    </source>
</evidence>
<keyword evidence="1" id="KW-0472">Membrane</keyword>
<dbReference type="EMBL" id="JADFUA010000001">
    <property type="protein sequence ID" value="MBE9608424.1"/>
    <property type="molecule type" value="Genomic_DNA"/>
</dbReference>
<keyword evidence="1" id="KW-1133">Transmembrane helix</keyword>
<dbReference type="Pfam" id="PF13248">
    <property type="entry name" value="Zn_ribbon_3"/>
    <property type="match status" value="1"/>
</dbReference>
<name>A0A8J7KD46_9NEIS</name>
<organism evidence="4 5">
    <name type="scientific">Chitinilyticum piscinae</name>
    <dbReference type="NCBI Taxonomy" id="2866724"/>
    <lineage>
        <taxon>Bacteria</taxon>
        <taxon>Pseudomonadati</taxon>
        <taxon>Pseudomonadota</taxon>
        <taxon>Betaproteobacteria</taxon>
        <taxon>Neisseriales</taxon>
        <taxon>Chitinibacteraceae</taxon>
        <taxon>Chitinilyticum</taxon>
    </lineage>
</organism>
<gene>
    <name evidence="4" type="ORF">INR99_03595</name>
</gene>
<proteinExistence type="predicted"/>
<sequence length="135" mass="13838">MTYCPRCGAANAPEALFCASCGSKLHDVAAEANPYAVSHATQHVRSGQLQGARNSTLAIISLVAGILQLFCCCLGSIVAVVCGHLARSEIRKGDGQVLGDGMAMAGLILGYIGLVCSLLYFALILVGVMVAPLAS</sequence>
<reference evidence="4 5" key="1">
    <citation type="submission" date="2020-10" db="EMBL/GenBank/DDBJ databases">
        <title>The genome sequence of Chitinilyticum litopenaei 4Y14.</title>
        <authorList>
            <person name="Liu Y."/>
        </authorList>
    </citation>
    <scope>NUCLEOTIDE SEQUENCE [LARGE SCALE GENOMIC DNA]</scope>
    <source>
        <strain evidence="4 5">4Y14</strain>
    </source>
</reference>
<feature type="transmembrane region" description="Helical" evidence="1">
    <location>
        <begin position="107"/>
        <end position="134"/>
    </location>
</feature>
<accession>A0A8J7KD46</accession>
<dbReference type="Proteomes" id="UP000604481">
    <property type="component" value="Unassembled WGS sequence"/>
</dbReference>
<feature type="transmembrane region" description="Helical" evidence="1">
    <location>
        <begin position="57"/>
        <end position="86"/>
    </location>
</feature>
<dbReference type="AlphaFoldDB" id="A0A8J7KD46"/>
<dbReference type="InterPro" id="IPR038587">
    <property type="entry name" value="Ribosomal_eL40_sf"/>
</dbReference>
<keyword evidence="1" id="KW-0812">Transmembrane</keyword>
<dbReference type="InterPro" id="IPR025241">
    <property type="entry name" value="DUF4190"/>
</dbReference>
<dbReference type="Gene3D" id="4.10.1060.50">
    <property type="match status" value="1"/>
</dbReference>
<dbReference type="InterPro" id="IPR059113">
    <property type="entry name" value="Znf_ribbon"/>
</dbReference>
<protein>
    <submittedName>
        <fullName evidence="4">DUF4190 domain-containing protein</fullName>
    </submittedName>
</protein>
<evidence type="ECO:0000256" key="1">
    <source>
        <dbReference type="SAM" id="Phobius"/>
    </source>
</evidence>
<evidence type="ECO:0000259" key="2">
    <source>
        <dbReference type="Pfam" id="PF13248"/>
    </source>
</evidence>
<comment type="caution">
    <text evidence="4">The sequence shown here is derived from an EMBL/GenBank/DDBJ whole genome shotgun (WGS) entry which is preliminary data.</text>
</comment>
<evidence type="ECO:0000313" key="5">
    <source>
        <dbReference type="Proteomes" id="UP000604481"/>
    </source>
</evidence>
<feature type="domain" description="DUF4190" evidence="3">
    <location>
        <begin position="57"/>
        <end position="119"/>
    </location>
</feature>
<evidence type="ECO:0000259" key="3">
    <source>
        <dbReference type="Pfam" id="PF13828"/>
    </source>
</evidence>
<keyword evidence="5" id="KW-1185">Reference proteome</keyword>
<feature type="domain" description="Putative zinc-ribbon" evidence="2">
    <location>
        <begin position="1"/>
        <end position="25"/>
    </location>
</feature>
<dbReference type="Pfam" id="PF13828">
    <property type="entry name" value="DUF4190"/>
    <property type="match status" value="1"/>
</dbReference>